<evidence type="ECO:0008006" key="3">
    <source>
        <dbReference type="Google" id="ProtNLM"/>
    </source>
</evidence>
<reference evidence="1 2" key="1">
    <citation type="submission" date="2018-01" db="EMBL/GenBank/DDBJ databases">
        <title>Draft genome sequence of Sphaerisporangium sp. 7K107.</title>
        <authorList>
            <person name="Sahin N."/>
            <person name="Saygin H."/>
            <person name="Ay H."/>
        </authorList>
    </citation>
    <scope>NUCLEOTIDE SEQUENCE [LARGE SCALE GENOMIC DNA]</scope>
    <source>
        <strain evidence="1 2">7K107</strain>
    </source>
</reference>
<dbReference type="EMBL" id="POUA01000100">
    <property type="protein sequence ID" value="PZG45979.1"/>
    <property type="molecule type" value="Genomic_DNA"/>
</dbReference>
<dbReference type="SUPFAM" id="SSF55961">
    <property type="entry name" value="Bet v1-like"/>
    <property type="match status" value="1"/>
</dbReference>
<dbReference type="Proteomes" id="UP000248544">
    <property type="component" value="Unassembled WGS sequence"/>
</dbReference>
<proteinExistence type="predicted"/>
<dbReference type="Gene3D" id="3.30.530.20">
    <property type="match status" value="1"/>
</dbReference>
<sequence>MAVLNIHQRVLPASPEEVGRLIDSLSGEHDRLWPWGDWPVMRLNSGLTVGSTGGHGPIRYTVAAYAPGQWVRFTFTGPRGFHGFHEYSVHPAEGGTLLRHTLAMHTHGLARLSWPLAFRRLHDALLEDSMDRAEQAMTGGVRSPAQRTGYVRALRRVLGSRP</sequence>
<gene>
    <name evidence="1" type="ORF">C1I98_14865</name>
</gene>
<organism evidence="1 2">
    <name type="scientific">Spongiactinospora gelatinilytica</name>
    <dbReference type="NCBI Taxonomy" id="2666298"/>
    <lineage>
        <taxon>Bacteria</taxon>
        <taxon>Bacillati</taxon>
        <taxon>Actinomycetota</taxon>
        <taxon>Actinomycetes</taxon>
        <taxon>Streptosporangiales</taxon>
        <taxon>Streptosporangiaceae</taxon>
        <taxon>Spongiactinospora</taxon>
    </lineage>
</organism>
<protein>
    <recommendedName>
        <fullName evidence="3">SRPBCC family protein</fullName>
    </recommendedName>
</protein>
<dbReference type="InterPro" id="IPR023393">
    <property type="entry name" value="START-like_dom_sf"/>
</dbReference>
<dbReference type="CDD" id="cd07812">
    <property type="entry name" value="SRPBCC"/>
    <property type="match status" value="1"/>
</dbReference>
<accession>A0A2W2GTW3</accession>
<evidence type="ECO:0000313" key="1">
    <source>
        <dbReference type="EMBL" id="PZG45979.1"/>
    </source>
</evidence>
<evidence type="ECO:0000313" key="2">
    <source>
        <dbReference type="Proteomes" id="UP000248544"/>
    </source>
</evidence>
<dbReference type="AlphaFoldDB" id="A0A2W2GTW3"/>
<keyword evidence="2" id="KW-1185">Reference proteome</keyword>
<dbReference type="RefSeq" id="WP_111167771.1">
    <property type="nucleotide sequence ID" value="NZ_POUA01000100.1"/>
</dbReference>
<comment type="caution">
    <text evidence="1">The sequence shown here is derived from an EMBL/GenBank/DDBJ whole genome shotgun (WGS) entry which is preliminary data.</text>
</comment>
<name>A0A2W2GTW3_9ACTN</name>